<dbReference type="Pfam" id="PF00041">
    <property type="entry name" value="fn3"/>
    <property type="match status" value="1"/>
</dbReference>
<dbReference type="InterPro" id="IPR040581">
    <property type="entry name" value="Thioredoxin_11"/>
</dbReference>
<dbReference type="PANTHER" id="PTHR31594">
    <property type="entry name" value="AIG1-TYPE G DOMAIN-CONTAINING PROTEIN"/>
    <property type="match status" value="1"/>
</dbReference>
<dbReference type="Gene3D" id="2.60.40.10">
    <property type="entry name" value="Immunoglobulins"/>
    <property type="match status" value="1"/>
</dbReference>
<feature type="chain" id="PRO_5032680914" description="Fibronectin type-III domain-containing protein" evidence="1">
    <location>
        <begin position="21"/>
        <end position="722"/>
    </location>
</feature>
<sequence>MLILHLICLIISYQALKIMATEQEITTATLGRPFHLGMLYDVRRDKLITGVTLWDPQTLANHTITYKQPYTSYEIITEDSLQEKARALGVEASLKLSLLVGLMSASGSAKYAEDYQRTNHEARLTLKYSTTTHFQQLTMKHLGKGNLDHPDLHDENRATHVVTGVLYGAEAFFIFDRTILNSESKKEVSGGLQAILGNSIFRTQGVETNLNLSKEEKNFTDKLHCKFYGDFRLNKNPNTFDEAVTIYRRLPSLLGVNNVNAIPKKAWLYPLHLLDNKAMRTVREISSNLIDYSIKVIEDLHSLEVRSLDLSTSKIFTYFNYMKIHLLDFASRLAEIQRDLKKEIALNLPKLRGNTSISESVLFNVFKKVSSSPFNKRTLELWLKEKEEEIVLMTTWIENFANDRSLNITIKSSSLIEVIGDTRYDYIFCLSFRFIEENDPQLTDMENYLHNKNSFNSSTTHKEHIAWFRNSRSMTKFRKYLRQFKEFAEANNIGNANIKFIVNEEYSVQHIKTVKLVLYDDGSEKNGFIIPNKPDAPYAISVTDNNVTLAWADAASGTEKVQKYKVMYQKYRGKNQSEEEEQWTEEYTNTSRKKIIISNLPPSTKFVFKVQSITAIGLSAISACSKPIGTLANKGKKSVPSCTDGVKNQDETDVDCGGTICSKKCDLCKVCSKYTDCVIGNCNSKSNTCQAPTCTDGMKNQDETDVDCGGEICSSKCLSQQD</sequence>
<dbReference type="Proteomes" id="UP000663868">
    <property type="component" value="Unassembled WGS sequence"/>
</dbReference>
<protein>
    <recommendedName>
        <fullName evidence="2">Fibronectin type-III domain-containing protein</fullName>
    </recommendedName>
</protein>
<dbReference type="InterPro" id="IPR003961">
    <property type="entry name" value="FN3_dom"/>
</dbReference>
<dbReference type="PANTHER" id="PTHR31594:SF16">
    <property type="entry name" value="SI:CH211-281L24.3"/>
    <property type="match status" value="1"/>
</dbReference>
<feature type="signal peptide" evidence="1">
    <location>
        <begin position="1"/>
        <end position="20"/>
    </location>
</feature>
<dbReference type="AlphaFoldDB" id="A0A819VAG3"/>
<dbReference type="SMART" id="SM00060">
    <property type="entry name" value="FN3"/>
    <property type="match status" value="1"/>
</dbReference>
<gene>
    <name evidence="3" type="ORF">KXQ929_LOCUS34811</name>
</gene>
<organism evidence="3 4">
    <name type="scientific">Adineta steineri</name>
    <dbReference type="NCBI Taxonomy" id="433720"/>
    <lineage>
        <taxon>Eukaryota</taxon>
        <taxon>Metazoa</taxon>
        <taxon>Spiralia</taxon>
        <taxon>Gnathifera</taxon>
        <taxon>Rotifera</taxon>
        <taxon>Eurotatoria</taxon>
        <taxon>Bdelloidea</taxon>
        <taxon>Adinetida</taxon>
        <taxon>Adinetidae</taxon>
        <taxon>Adineta</taxon>
    </lineage>
</organism>
<evidence type="ECO:0000259" key="2">
    <source>
        <dbReference type="PROSITE" id="PS50853"/>
    </source>
</evidence>
<dbReference type="InterPro" id="IPR056072">
    <property type="entry name" value="SNTX_MACPF/CDC-like_dom"/>
</dbReference>
<dbReference type="InterPro" id="IPR052090">
    <property type="entry name" value="Cytolytic_pore-forming_toxin"/>
</dbReference>
<accession>A0A819VAG3</accession>
<dbReference type="InterPro" id="IPR036116">
    <property type="entry name" value="FN3_sf"/>
</dbReference>
<keyword evidence="1" id="KW-0732">Signal</keyword>
<dbReference type="Pfam" id="PF24674">
    <property type="entry name" value="MACPF_SNTX"/>
    <property type="match status" value="1"/>
</dbReference>
<dbReference type="Pfam" id="PF21109">
    <property type="entry name" value="Stonustoxin_helical"/>
    <property type="match status" value="1"/>
</dbReference>
<comment type="caution">
    <text evidence="3">The sequence shown here is derived from an EMBL/GenBank/DDBJ whole genome shotgun (WGS) entry which is preliminary data.</text>
</comment>
<dbReference type="EMBL" id="CAJOBB010004857">
    <property type="protein sequence ID" value="CAF4106092.1"/>
    <property type="molecule type" value="Genomic_DNA"/>
</dbReference>
<feature type="non-terminal residue" evidence="3">
    <location>
        <position position="1"/>
    </location>
</feature>
<evidence type="ECO:0000313" key="4">
    <source>
        <dbReference type="Proteomes" id="UP000663868"/>
    </source>
</evidence>
<dbReference type="InterPro" id="IPR013783">
    <property type="entry name" value="Ig-like_fold"/>
</dbReference>
<dbReference type="Pfam" id="PF18078">
    <property type="entry name" value="Thioredoxin_11"/>
    <property type="match status" value="1"/>
</dbReference>
<name>A0A819VAG3_9BILA</name>
<proteinExistence type="predicted"/>
<dbReference type="SUPFAM" id="SSF49265">
    <property type="entry name" value="Fibronectin type III"/>
    <property type="match status" value="1"/>
</dbReference>
<dbReference type="InterPro" id="IPR048997">
    <property type="entry name" value="Stonustoxin-like_helical"/>
</dbReference>
<dbReference type="CDD" id="cd00063">
    <property type="entry name" value="FN3"/>
    <property type="match status" value="1"/>
</dbReference>
<evidence type="ECO:0000313" key="3">
    <source>
        <dbReference type="EMBL" id="CAF4106092.1"/>
    </source>
</evidence>
<feature type="domain" description="Fibronectin type-III" evidence="2">
    <location>
        <begin position="533"/>
        <end position="633"/>
    </location>
</feature>
<reference evidence="3" key="1">
    <citation type="submission" date="2021-02" db="EMBL/GenBank/DDBJ databases">
        <authorList>
            <person name="Nowell W R."/>
        </authorList>
    </citation>
    <scope>NUCLEOTIDE SEQUENCE</scope>
</reference>
<dbReference type="PROSITE" id="PS50853">
    <property type="entry name" value="FN3"/>
    <property type="match status" value="1"/>
</dbReference>
<evidence type="ECO:0000256" key="1">
    <source>
        <dbReference type="SAM" id="SignalP"/>
    </source>
</evidence>